<dbReference type="PROSITE" id="PS51194">
    <property type="entry name" value="HELICASE_CTER"/>
    <property type="match status" value="1"/>
</dbReference>
<evidence type="ECO:0000259" key="4">
    <source>
        <dbReference type="PROSITE" id="PS51192"/>
    </source>
</evidence>
<evidence type="ECO:0000313" key="6">
    <source>
        <dbReference type="EMBL" id="MFC4557531.1"/>
    </source>
</evidence>
<gene>
    <name evidence="6" type="ORF">ACFO3D_04835</name>
</gene>
<dbReference type="Pfam" id="PF04851">
    <property type="entry name" value="ResIII"/>
    <property type="match status" value="1"/>
</dbReference>
<protein>
    <submittedName>
        <fullName evidence="6">DEAD/DEAH box helicase</fullName>
    </submittedName>
</protein>
<dbReference type="GO" id="GO:0004386">
    <property type="term" value="F:helicase activity"/>
    <property type="evidence" value="ECO:0007669"/>
    <property type="project" value="UniProtKB-KW"/>
</dbReference>
<keyword evidence="2" id="KW-0067">ATP-binding</keyword>
<dbReference type="Pfam" id="PF00271">
    <property type="entry name" value="Helicase_C"/>
    <property type="match status" value="1"/>
</dbReference>
<dbReference type="EMBL" id="JBHSFU010000004">
    <property type="protein sequence ID" value="MFC4557531.1"/>
    <property type="molecule type" value="Genomic_DNA"/>
</dbReference>
<dbReference type="SMART" id="SM00487">
    <property type="entry name" value="DEXDc"/>
    <property type="match status" value="1"/>
</dbReference>
<dbReference type="RefSeq" id="WP_390293506.1">
    <property type="nucleotide sequence ID" value="NZ_JBHSFU010000004.1"/>
</dbReference>
<dbReference type="InterPro" id="IPR027417">
    <property type="entry name" value="P-loop_NTPase"/>
</dbReference>
<dbReference type="SUPFAM" id="SSF52540">
    <property type="entry name" value="P-loop containing nucleoside triphosphate hydrolases"/>
    <property type="match status" value="1"/>
</dbReference>
<evidence type="ECO:0000313" key="7">
    <source>
        <dbReference type="Proteomes" id="UP001595989"/>
    </source>
</evidence>
<keyword evidence="6" id="KW-0347">Helicase</keyword>
<dbReference type="PROSITE" id="PS51192">
    <property type="entry name" value="HELICASE_ATP_BIND_1"/>
    <property type="match status" value="1"/>
</dbReference>
<keyword evidence="6" id="KW-0378">Hydrolase</keyword>
<comment type="caution">
    <text evidence="6">The sequence shown here is derived from an EMBL/GenBank/DDBJ whole genome shotgun (WGS) entry which is preliminary data.</text>
</comment>
<evidence type="ECO:0000256" key="3">
    <source>
        <dbReference type="ARBA" id="ARBA00023125"/>
    </source>
</evidence>
<keyword evidence="7" id="KW-1185">Reference proteome</keyword>
<dbReference type="Gene3D" id="3.40.50.300">
    <property type="entry name" value="P-loop containing nucleotide triphosphate hydrolases"/>
    <property type="match status" value="2"/>
</dbReference>
<dbReference type="PANTHER" id="PTHR30580">
    <property type="entry name" value="PRIMOSOMAL PROTEIN N"/>
    <property type="match status" value="1"/>
</dbReference>
<evidence type="ECO:0000259" key="5">
    <source>
        <dbReference type="PROSITE" id="PS51194"/>
    </source>
</evidence>
<evidence type="ECO:0000256" key="2">
    <source>
        <dbReference type="ARBA" id="ARBA00022840"/>
    </source>
</evidence>
<keyword evidence="1" id="KW-0547">Nucleotide-binding</keyword>
<keyword evidence="3" id="KW-0238">DNA-binding</keyword>
<organism evidence="6 7">
    <name type="scientific">Virgibacillus kekensis</name>
    <dbReference type="NCBI Taxonomy" id="202261"/>
    <lineage>
        <taxon>Bacteria</taxon>
        <taxon>Bacillati</taxon>
        <taxon>Bacillota</taxon>
        <taxon>Bacilli</taxon>
        <taxon>Bacillales</taxon>
        <taxon>Bacillaceae</taxon>
        <taxon>Virgibacillus</taxon>
    </lineage>
</organism>
<feature type="domain" description="Helicase C-terminal" evidence="5">
    <location>
        <begin position="223"/>
        <end position="370"/>
    </location>
</feature>
<dbReference type="PANTHER" id="PTHR30580:SF1">
    <property type="entry name" value="COMF OPERON PROTEIN 1"/>
    <property type="match status" value="1"/>
</dbReference>
<evidence type="ECO:0000256" key="1">
    <source>
        <dbReference type="ARBA" id="ARBA00022741"/>
    </source>
</evidence>
<reference evidence="7" key="1">
    <citation type="journal article" date="2019" name="Int. J. Syst. Evol. Microbiol.">
        <title>The Global Catalogue of Microorganisms (GCM) 10K type strain sequencing project: providing services to taxonomists for standard genome sequencing and annotation.</title>
        <authorList>
            <consortium name="The Broad Institute Genomics Platform"/>
            <consortium name="The Broad Institute Genome Sequencing Center for Infectious Disease"/>
            <person name="Wu L."/>
            <person name="Ma J."/>
        </authorList>
    </citation>
    <scope>NUCLEOTIDE SEQUENCE [LARGE SCALE GENOMIC DNA]</scope>
    <source>
        <strain evidence="7">CGMCC 4.7426</strain>
    </source>
</reference>
<accession>A0ABV9DFQ9</accession>
<feature type="domain" description="Helicase ATP-binding" evidence="4">
    <location>
        <begin position="42"/>
        <end position="194"/>
    </location>
</feature>
<sequence length="370" mass="41453">MQCQPLYQWTGPEMTWSVHEYACTWSGELTQGQQGAADRITTAIQTNGHELLVWAVCGAGKTEMLFPGIAEALKLGKRICIASPRTDVVRELLPRIRQAFSSVSVQGLYGGSDENEGTAQLILATTHQLMRFKLAFDVLIIDEIDAFPYHSDKSLPFAATRARKQSGTTIYLTATPRRKHKHLIDSKKLDHVFVPRRFHGHPLPVPALQICHSLKKSIHRNLPPQQFFKWYANRKNSTRQLLIFVPSITFAERLSDNLIPLLHDESLCAVHASDDNRAEKIQQFRDRKIRTLITTTILERGVTFPSVDVAVLDAGHSVFDEAALVQISGRAGRSPNDPTGEVVFFHDGKTEAMVRAIQSIKAMNKRGGFH</sequence>
<dbReference type="InterPro" id="IPR014001">
    <property type="entry name" value="Helicase_ATP-bd"/>
</dbReference>
<dbReference type="InterPro" id="IPR001650">
    <property type="entry name" value="Helicase_C-like"/>
</dbReference>
<dbReference type="SMART" id="SM00490">
    <property type="entry name" value="HELICc"/>
    <property type="match status" value="1"/>
</dbReference>
<dbReference type="Proteomes" id="UP001595989">
    <property type="component" value="Unassembled WGS sequence"/>
</dbReference>
<dbReference type="InterPro" id="IPR006935">
    <property type="entry name" value="Helicase/UvrB_N"/>
</dbReference>
<name>A0ABV9DFQ9_9BACI</name>
<proteinExistence type="predicted"/>